<dbReference type="GO" id="GO:0016020">
    <property type="term" value="C:membrane"/>
    <property type="evidence" value="ECO:0007669"/>
    <property type="project" value="InterPro"/>
</dbReference>
<dbReference type="SMART" id="SM00257">
    <property type="entry name" value="LysM"/>
    <property type="match status" value="3"/>
</dbReference>
<dbReference type="PROSITE" id="PS51782">
    <property type="entry name" value="LYSM"/>
    <property type="match status" value="3"/>
</dbReference>
<dbReference type="CDD" id="cd00118">
    <property type="entry name" value="LysM"/>
    <property type="match status" value="3"/>
</dbReference>
<feature type="domain" description="LysM" evidence="3">
    <location>
        <begin position="488"/>
        <end position="532"/>
    </location>
</feature>
<feature type="domain" description="LysM" evidence="3">
    <location>
        <begin position="422"/>
        <end position="466"/>
    </location>
</feature>
<dbReference type="CDD" id="cd16894">
    <property type="entry name" value="MltD-like"/>
    <property type="match status" value="1"/>
</dbReference>
<dbReference type="Pfam" id="PF01476">
    <property type="entry name" value="LysM"/>
    <property type="match status" value="3"/>
</dbReference>
<feature type="domain" description="LysM" evidence="3">
    <location>
        <begin position="347"/>
        <end position="390"/>
    </location>
</feature>
<dbReference type="OrthoDB" id="9815002at2"/>
<dbReference type="GO" id="GO:0008932">
    <property type="term" value="F:lytic endotransglycosylase activity"/>
    <property type="evidence" value="ECO:0007669"/>
    <property type="project" value="TreeGrafter"/>
</dbReference>
<feature type="signal peptide" evidence="2">
    <location>
        <begin position="1"/>
        <end position="25"/>
    </location>
</feature>
<evidence type="ECO:0000259" key="3">
    <source>
        <dbReference type="PROSITE" id="PS51782"/>
    </source>
</evidence>
<dbReference type="Proteomes" id="UP000245474">
    <property type="component" value="Unassembled WGS sequence"/>
</dbReference>
<dbReference type="InterPro" id="IPR023346">
    <property type="entry name" value="Lysozyme-like_dom_sf"/>
</dbReference>
<dbReference type="InterPro" id="IPR008258">
    <property type="entry name" value="Transglycosylase_SLT_dom_1"/>
</dbReference>
<feature type="chain" id="PRO_5015471327" evidence="2">
    <location>
        <begin position="26"/>
        <end position="542"/>
    </location>
</feature>
<dbReference type="InterPro" id="IPR018392">
    <property type="entry name" value="LysM"/>
</dbReference>
<dbReference type="GO" id="GO:0000270">
    <property type="term" value="P:peptidoglycan metabolic process"/>
    <property type="evidence" value="ECO:0007669"/>
    <property type="project" value="InterPro"/>
</dbReference>
<dbReference type="InterPro" id="IPR000189">
    <property type="entry name" value="Transglyc_AS"/>
</dbReference>
<reference evidence="4 5" key="1">
    <citation type="submission" date="2018-05" db="EMBL/GenBank/DDBJ databases">
        <title>Spiribacter halobius sp. nov., a moderately halophilic bacterium isolated from marine solar saltern.</title>
        <authorList>
            <person name="Zheng W.-S."/>
            <person name="Lu D.-C."/>
            <person name="Du Z.-J."/>
        </authorList>
    </citation>
    <scope>NUCLEOTIDE SEQUENCE [LARGE SCALE GENOMIC DNA]</scope>
    <source>
        <strain evidence="4 5">E85</strain>
    </source>
</reference>
<evidence type="ECO:0000313" key="5">
    <source>
        <dbReference type="Proteomes" id="UP000245474"/>
    </source>
</evidence>
<comment type="caution">
    <text evidence="4">The sequence shown here is derived from an EMBL/GenBank/DDBJ whole genome shotgun (WGS) entry which is preliminary data.</text>
</comment>
<evidence type="ECO:0000256" key="1">
    <source>
        <dbReference type="ARBA" id="ARBA00007734"/>
    </source>
</evidence>
<organism evidence="4 5">
    <name type="scientific">Sediminicurvatus halobius</name>
    <dbReference type="NCBI Taxonomy" id="2182432"/>
    <lineage>
        <taxon>Bacteria</taxon>
        <taxon>Pseudomonadati</taxon>
        <taxon>Pseudomonadota</taxon>
        <taxon>Gammaproteobacteria</taxon>
        <taxon>Chromatiales</taxon>
        <taxon>Ectothiorhodospiraceae</taxon>
        <taxon>Sediminicurvatus</taxon>
    </lineage>
</organism>
<dbReference type="InterPro" id="IPR036779">
    <property type="entry name" value="LysM_dom_sf"/>
</dbReference>
<accession>A0A2U2N6A2</accession>
<dbReference type="AlphaFoldDB" id="A0A2U2N6A2"/>
<comment type="similarity">
    <text evidence="1">Belongs to the transglycosylase Slt family.</text>
</comment>
<gene>
    <name evidence="4" type="ORF">DEM34_04525</name>
</gene>
<evidence type="ECO:0000256" key="2">
    <source>
        <dbReference type="SAM" id="SignalP"/>
    </source>
</evidence>
<dbReference type="SUPFAM" id="SSF53955">
    <property type="entry name" value="Lysozyme-like"/>
    <property type="match status" value="1"/>
</dbReference>
<dbReference type="FunFam" id="1.10.530.10:FF:000004">
    <property type="entry name" value="Membrane-bound lytic murein transglycosylase D"/>
    <property type="match status" value="1"/>
</dbReference>
<evidence type="ECO:0000313" key="4">
    <source>
        <dbReference type="EMBL" id="PWG64597.1"/>
    </source>
</evidence>
<proteinExistence type="inferred from homology"/>
<dbReference type="PANTHER" id="PTHR33734:SF22">
    <property type="entry name" value="MEMBRANE-BOUND LYTIC MUREIN TRANSGLYCOSYLASE D"/>
    <property type="match status" value="1"/>
</dbReference>
<dbReference type="Pfam" id="PF01464">
    <property type="entry name" value="SLT"/>
    <property type="match status" value="1"/>
</dbReference>
<dbReference type="SUPFAM" id="SSF54106">
    <property type="entry name" value="LysM domain"/>
    <property type="match status" value="3"/>
</dbReference>
<dbReference type="EMBL" id="QFFI01000005">
    <property type="protein sequence ID" value="PWG64597.1"/>
    <property type="molecule type" value="Genomic_DNA"/>
</dbReference>
<keyword evidence="2" id="KW-0732">Signal</keyword>
<dbReference type="PANTHER" id="PTHR33734">
    <property type="entry name" value="LYSM DOMAIN-CONTAINING GPI-ANCHORED PROTEIN 2"/>
    <property type="match status" value="1"/>
</dbReference>
<dbReference type="Gene3D" id="3.10.350.10">
    <property type="entry name" value="LysM domain"/>
    <property type="match status" value="3"/>
</dbReference>
<name>A0A2U2N6A2_9GAMM</name>
<dbReference type="PROSITE" id="PS51257">
    <property type="entry name" value="PROKAR_LIPOPROTEIN"/>
    <property type="match status" value="1"/>
</dbReference>
<sequence length="542" mass="60371">MQKILQSLPIALALLAGGCAILDTADETAGPRHPAASERGATPELPAALVPDALVSFETPASLPDPLPPARPDDLWQRIREGFRLPEADDPKVRQQLSYFAARPDYMARVAERARPYLFHIVEQIEARDLPTELALLPVVESAFRPFAYSHGRAAGIWQFVPATGRHYGLTQNWWYDGRRDVLAATDAALDYLERLSELFDGDWLLAVAAYNAGEGRVMRAIERNRAAGRPGDFWSLDLPRETRHYVPRLLALRDLVQAPEVHGLSIPEIPNEPQIATVELDHQIDLALAAELAGITVEQLYQLNPGYNRWATAPEGPHRLVLPLELAEAFRTAVAERPPESWLRWERHRVQPGESLIAIARRYHVTVDALREANDLNGSLIRAGSHLLVPVASRPSGEYALSAGQRLRAQQDRQRAGRERQSYVVRSGDSFWSIARRHGVGVRELAGWNNMAPGDTLRVGQQLAIWTEDAQPVRTARAAPEARLQSVRYTVRKGDSLYAIAQRFNVTVSQLRQWNGLGTGGYLQPGQTLRLRVDVTAQSSR</sequence>
<keyword evidence="5" id="KW-1185">Reference proteome</keyword>
<dbReference type="RefSeq" id="WP_109676707.1">
    <property type="nucleotide sequence ID" value="NZ_CP086615.1"/>
</dbReference>
<protein>
    <submittedName>
        <fullName evidence="4">Lytic transglycosylase</fullName>
    </submittedName>
</protein>
<dbReference type="PROSITE" id="PS00922">
    <property type="entry name" value="TRANSGLYCOSYLASE"/>
    <property type="match status" value="1"/>
</dbReference>
<dbReference type="Gene3D" id="1.10.530.10">
    <property type="match status" value="1"/>
</dbReference>